<keyword evidence="1" id="KW-0175">Coiled coil</keyword>
<organism evidence="2 3">
    <name type="scientific">Microscilla marina ATCC 23134</name>
    <dbReference type="NCBI Taxonomy" id="313606"/>
    <lineage>
        <taxon>Bacteria</taxon>
        <taxon>Pseudomonadati</taxon>
        <taxon>Bacteroidota</taxon>
        <taxon>Cytophagia</taxon>
        <taxon>Cytophagales</taxon>
        <taxon>Microscillaceae</taxon>
        <taxon>Microscilla</taxon>
    </lineage>
</organism>
<evidence type="ECO:0000313" key="3">
    <source>
        <dbReference type="Proteomes" id="UP000004095"/>
    </source>
</evidence>
<proteinExistence type="predicted"/>
<reference evidence="2 3" key="1">
    <citation type="submission" date="2007-01" db="EMBL/GenBank/DDBJ databases">
        <authorList>
            <person name="Haygood M."/>
            <person name="Podell S."/>
            <person name="Anderson C."/>
            <person name="Hopkinson B."/>
            <person name="Roe K."/>
            <person name="Barbeau K."/>
            <person name="Gaasterland T."/>
            <person name="Ferriera S."/>
            <person name="Johnson J."/>
            <person name="Kravitz S."/>
            <person name="Beeson K."/>
            <person name="Sutton G."/>
            <person name="Rogers Y.-H."/>
            <person name="Friedman R."/>
            <person name="Frazier M."/>
            <person name="Venter J.C."/>
        </authorList>
    </citation>
    <scope>NUCLEOTIDE SEQUENCE [LARGE SCALE GENOMIC DNA]</scope>
    <source>
        <strain evidence="2 3">ATCC 23134</strain>
    </source>
</reference>
<dbReference type="AlphaFoldDB" id="A1ZVC0"/>
<name>A1ZVC0_MICM2</name>
<evidence type="ECO:0000313" key="2">
    <source>
        <dbReference type="EMBL" id="EAY25618.1"/>
    </source>
</evidence>
<evidence type="ECO:0008006" key="4">
    <source>
        <dbReference type="Google" id="ProtNLM"/>
    </source>
</evidence>
<dbReference type="Proteomes" id="UP000004095">
    <property type="component" value="Unassembled WGS sequence"/>
</dbReference>
<comment type="caution">
    <text evidence="2">The sequence shown here is derived from an EMBL/GenBank/DDBJ whole genome shotgun (WGS) entry which is preliminary data.</text>
</comment>
<dbReference type="EMBL" id="AAWS01000045">
    <property type="protein sequence ID" value="EAY25618.1"/>
    <property type="molecule type" value="Genomic_DNA"/>
</dbReference>
<keyword evidence="3" id="KW-1185">Reference proteome</keyword>
<protein>
    <recommendedName>
        <fullName evidence="4">Transposase</fullName>
    </recommendedName>
</protein>
<sequence length="66" mass="7688">MIASLVKKYREIDPDYVLNGNGTLLRPTKQEQKTLKVMEKYNESLQAEVAFLRKEVEYLRSLIPTS</sequence>
<feature type="coiled-coil region" evidence="1">
    <location>
        <begin position="35"/>
        <end position="62"/>
    </location>
</feature>
<evidence type="ECO:0000256" key="1">
    <source>
        <dbReference type="SAM" id="Coils"/>
    </source>
</evidence>
<accession>A1ZVC0</accession>
<gene>
    <name evidence="2" type="ORF">M23134_07269</name>
</gene>